<proteinExistence type="predicted"/>
<dbReference type="InterPro" id="IPR007741">
    <property type="entry name" value="Ribosomal_mL43/mS25/NADH_DH"/>
</dbReference>
<dbReference type="Proteomes" id="UP000054248">
    <property type="component" value="Unassembled WGS sequence"/>
</dbReference>
<protein>
    <recommendedName>
        <fullName evidence="5">Ribosomal protein/NADH dehydrogenase domain-containing protein</fullName>
    </recommendedName>
</protein>
<evidence type="ECO:0000256" key="4">
    <source>
        <dbReference type="ARBA" id="ARBA00023274"/>
    </source>
</evidence>
<dbReference type="Gene3D" id="3.40.30.10">
    <property type="entry name" value="Glutaredoxin"/>
    <property type="match status" value="1"/>
</dbReference>
<dbReference type="STRING" id="1051891.A0A0C3Q6D0"/>
<evidence type="ECO:0000256" key="2">
    <source>
        <dbReference type="ARBA" id="ARBA00022980"/>
    </source>
</evidence>
<dbReference type="HOGENOM" id="CLU_103441_0_0_1"/>
<dbReference type="InterPro" id="IPR036249">
    <property type="entry name" value="Thioredoxin-like_sf"/>
</dbReference>
<dbReference type="PANTHER" id="PTHR13274:SF2">
    <property type="entry name" value="SMALL RIBOSOMAL SUBUNIT PROTEIN MS25"/>
    <property type="match status" value="1"/>
</dbReference>
<dbReference type="Pfam" id="PF05047">
    <property type="entry name" value="L51_S25_CI-B8"/>
    <property type="match status" value="1"/>
</dbReference>
<dbReference type="SMART" id="SM00916">
    <property type="entry name" value="L51_S25_CI-B8"/>
    <property type="match status" value="1"/>
</dbReference>
<reference evidence="6 7" key="1">
    <citation type="submission" date="2014-04" db="EMBL/GenBank/DDBJ databases">
        <authorList>
            <consortium name="DOE Joint Genome Institute"/>
            <person name="Kuo A."/>
            <person name="Girlanda M."/>
            <person name="Perotto S."/>
            <person name="Kohler A."/>
            <person name="Nagy L.G."/>
            <person name="Floudas D."/>
            <person name="Copeland A."/>
            <person name="Barry K.W."/>
            <person name="Cichocki N."/>
            <person name="Veneault-Fourrey C."/>
            <person name="LaButti K."/>
            <person name="Lindquist E.A."/>
            <person name="Lipzen A."/>
            <person name="Lundell T."/>
            <person name="Morin E."/>
            <person name="Murat C."/>
            <person name="Sun H."/>
            <person name="Tunlid A."/>
            <person name="Henrissat B."/>
            <person name="Grigoriev I.V."/>
            <person name="Hibbett D.S."/>
            <person name="Martin F."/>
            <person name="Nordberg H.P."/>
            <person name="Cantor M.N."/>
            <person name="Hua S.X."/>
        </authorList>
    </citation>
    <scope>NUCLEOTIDE SEQUENCE [LARGE SCALE GENOMIC DNA]</scope>
    <source>
        <strain evidence="6 7">MUT 4182</strain>
    </source>
</reference>
<dbReference type="GO" id="GO:0005840">
    <property type="term" value="C:ribosome"/>
    <property type="evidence" value="ECO:0007669"/>
    <property type="project" value="UniProtKB-KW"/>
</dbReference>
<dbReference type="GO" id="GO:0003735">
    <property type="term" value="F:structural constituent of ribosome"/>
    <property type="evidence" value="ECO:0007669"/>
    <property type="project" value="InterPro"/>
</dbReference>
<evidence type="ECO:0000259" key="5">
    <source>
        <dbReference type="SMART" id="SM00916"/>
    </source>
</evidence>
<dbReference type="SUPFAM" id="SSF52833">
    <property type="entry name" value="Thioredoxin-like"/>
    <property type="match status" value="1"/>
</dbReference>
<dbReference type="GO" id="GO:1990904">
    <property type="term" value="C:ribonucleoprotein complex"/>
    <property type="evidence" value="ECO:0007669"/>
    <property type="project" value="UniProtKB-KW"/>
</dbReference>
<evidence type="ECO:0000256" key="3">
    <source>
        <dbReference type="ARBA" id="ARBA00023128"/>
    </source>
</evidence>
<sequence length="125" mass="13673">MPGPVPAKPTSLAKALSHLTKQPQPKVSAKLRALSVTFAKRNAHYGARHFVKDDLPRVAYSNPNLKISVERRDHLRESPWAPELRAEFADGTKSTIDMTQKHSSAILQELLNLGTETAPKASPAA</sequence>
<keyword evidence="4" id="KW-0687">Ribonucleoprotein</keyword>
<dbReference type="EMBL" id="KN823052">
    <property type="protein sequence ID" value="KIO24900.1"/>
    <property type="molecule type" value="Genomic_DNA"/>
</dbReference>
<dbReference type="InterPro" id="IPR040049">
    <property type="entry name" value="Ribosomal_mS25/mL61"/>
</dbReference>
<name>A0A0C3Q6D0_9AGAM</name>
<reference evidence="7" key="2">
    <citation type="submission" date="2015-01" db="EMBL/GenBank/DDBJ databases">
        <title>Evolutionary Origins and Diversification of the Mycorrhizal Mutualists.</title>
        <authorList>
            <consortium name="DOE Joint Genome Institute"/>
            <consortium name="Mycorrhizal Genomics Consortium"/>
            <person name="Kohler A."/>
            <person name="Kuo A."/>
            <person name="Nagy L.G."/>
            <person name="Floudas D."/>
            <person name="Copeland A."/>
            <person name="Barry K.W."/>
            <person name="Cichocki N."/>
            <person name="Veneault-Fourrey C."/>
            <person name="LaButti K."/>
            <person name="Lindquist E.A."/>
            <person name="Lipzen A."/>
            <person name="Lundell T."/>
            <person name="Morin E."/>
            <person name="Murat C."/>
            <person name="Riley R."/>
            <person name="Ohm R."/>
            <person name="Sun H."/>
            <person name="Tunlid A."/>
            <person name="Henrissat B."/>
            <person name="Grigoriev I.V."/>
            <person name="Hibbett D.S."/>
            <person name="Martin F."/>
        </authorList>
    </citation>
    <scope>NUCLEOTIDE SEQUENCE [LARGE SCALE GENOMIC DNA]</scope>
    <source>
        <strain evidence="7">MUT 4182</strain>
    </source>
</reference>
<dbReference type="AlphaFoldDB" id="A0A0C3Q6D0"/>
<dbReference type="OrthoDB" id="1696305at2759"/>
<organism evidence="6 7">
    <name type="scientific">Tulasnella calospora MUT 4182</name>
    <dbReference type="NCBI Taxonomy" id="1051891"/>
    <lineage>
        <taxon>Eukaryota</taxon>
        <taxon>Fungi</taxon>
        <taxon>Dikarya</taxon>
        <taxon>Basidiomycota</taxon>
        <taxon>Agaricomycotina</taxon>
        <taxon>Agaricomycetes</taxon>
        <taxon>Cantharellales</taxon>
        <taxon>Tulasnellaceae</taxon>
        <taxon>Tulasnella</taxon>
    </lineage>
</organism>
<evidence type="ECO:0000313" key="7">
    <source>
        <dbReference type="Proteomes" id="UP000054248"/>
    </source>
</evidence>
<accession>A0A0C3Q6D0</accession>
<keyword evidence="2" id="KW-0689">Ribosomal protein</keyword>
<keyword evidence="3" id="KW-0496">Mitochondrion</keyword>
<evidence type="ECO:0000313" key="6">
    <source>
        <dbReference type="EMBL" id="KIO24900.1"/>
    </source>
</evidence>
<dbReference type="PANTHER" id="PTHR13274">
    <property type="entry name" value="MITOCHONDRIAL RIBOSOMAL PROTEIN S25"/>
    <property type="match status" value="1"/>
</dbReference>
<keyword evidence="7" id="KW-1185">Reference proteome</keyword>
<dbReference type="GO" id="GO:0005739">
    <property type="term" value="C:mitochondrion"/>
    <property type="evidence" value="ECO:0007669"/>
    <property type="project" value="UniProtKB-SubCell"/>
</dbReference>
<feature type="domain" description="Ribosomal protein/NADH dehydrogenase" evidence="5">
    <location>
        <begin position="39"/>
        <end position="117"/>
    </location>
</feature>
<evidence type="ECO:0000256" key="1">
    <source>
        <dbReference type="ARBA" id="ARBA00004173"/>
    </source>
</evidence>
<gene>
    <name evidence="6" type="ORF">M407DRAFT_76403</name>
</gene>
<comment type="subcellular location">
    <subcellularLocation>
        <location evidence="1">Mitochondrion</location>
    </subcellularLocation>
</comment>